<dbReference type="KEGG" id="hir:HETIRDRAFT_163302"/>
<reference evidence="2 3" key="1">
    <citation type="journal article" date="2012" name="New Phytol.">
        <title>Insight into trade-off between wood decay and parasitism from the genome of a fungal forest pathogen.</title>
        <authorList>
            <person name="Olson A."/>
            <person name="Aerts A."/>
            <person name="Asiegbu F."/>
            <person name="Belbahri L."/>
            <person name="Bouzid O."/>
            <person name="Broberg A."/>
            <person name="Canback B."/>
            <person name="Coutinho P.M."/>
            <person name="Cullen D."/>
            <person name="Dalman K."/>
            <person name="Deflorio G."/>
            <person name="van Diepen L.T."/>
            <person name="Dunand C."/>
            <person name="Duplessis S."/>
            <person name="Durling M."/>
            <person name="Gonthier P."/>
            <person name="Grimwood J."/>
            <person name="Fossdal C.G."/>
            <person name="Hansson D."/>
            <person name="Henrissat B."/>
            <person name="Hietala A."/>
            <person name="Himmelstrand K."/>
            <person name="Hoffmeister D."/>
            <person name="Hogberg N."/>
            <person name="James T.Y."/>
            <person name="Karlsson M."/>
            <person name="Kohler A."/>
            <person name="Kues U."/>
            <person name="Lee Y.H."/>
            <person name="Lin Y.C."/>
            <person name="Lind M."/>
            <person name="Lindquist E."/>
            <person name="Lombard V."/>
            <person name="Lucas S."/>
            <person name="Lunden K."/>
            <person name="Morin E."/>
            <person name="Murat C."/>
            <person name="Park J."/>
            <person name="Raffaello T."/>
            <person name="Rouze P."/>
            <person name="Salamov A."/>
            <person name="Schmutz J."/>
            <person name="Solheim H."/>
            <person name="Stahlberg J."/>
            <person name="Velez H."/>
            <person name="de Vries R.P."/>
            <person name="Wiebenga A."/>
            <person name="Woodward S."/>
            <person name="Yakovlev I."/>
            <person name="Garbelotto M."/>
            <person name="Martin F."/>
            <person name="Grigoriev I.V."/>
            <person name="Stenlid J."/>
        </authorList>
    </citation>
    <scope>NUCLEOTIDE SEQUENCE [LARGE SCALE GENOMIC DNA]</scope>
    <source>
        <strain evidence="2 3">TC 32-1</strain>
    </source>
</reference>
<gene>
    <name evidence="2" type="ORF">HETIRDRAFT_163302</name>
</gene>
<evidence type="ECO:0000313" key="2">
    <source>
        <dbReference type="EMBL" id="ETW82888.1"/>
    </source>
</evidence>
<dbReference type="RefSeq" id="XP_009545197.1">
    <property type="nucleotide sequence ID" value="XM_009546902.1"/>
</dbReference>
<protein>
    <submittedName>
        <fullName evidence="2">Uncharacterized protein</fullName>
    </submittedName>
</protein>
<dbReference type="InParanoid" id="W4KAS4"/>
<dbReference type="GeneID" id="20667837"/>
<dbReference type="AlphaFoldDB" id="W4KAS4"/>
<sequence>MFSMYHLSRLVPEEPCYDKQFIRTTIQRFITLLMKIEAIMARQCCSEPSAALKKVRKTIDLLRAVDVCIMSMEDFASPDMQEVLRTGWAHIKARIRTAGRRKPMTIPQTKNRLTCCSHQCPLTGSPAPPVQSVEYTSLFHDSSTGTPQGTFWSGSSLSPMQPPPNPPPVQALTIPSYSRPAAHPGLIMTVPTLSRGFPCRTETPFPPPANPPSLIPLALPPPFIPLAAPPMSVDASSSNHNPYPLPADVPPYPPPLSDFSDPGWRPNPRRPPTGDPRYLIDSSHTASLSYPDGSARIPHPPSSSVHSRSMAPAIPPSSGTLFSGSVGCKNADETPLEISERLIDTLLIAVKVITDYGPR</sequence>
<evidence type="ECO:0000256" key="1">
    <source>
        <dbReference type="SAM" id="MobiDB-lite"/>
    </source>
</evidence>
<dbReference type="HOGENOM" id="CLU_771739_0_0_1"/>
<feature type="compositionally biased region" description="Pro residues" evidence="1">
    <location>
        <begin position="243"/>
        <end position="256"/>
    </location>
</feature>
<dbReference type="OrthoDB" id="10679906at2759"/>
<dbReference type="PRINTS" id="PR01217">
    <property type="entry name" value="PRICHEXTENSN"/>
</dbReference>
<proteinExistence type="predicted"/>
<accession>W4KAS4</accession>
<dbReference type="Proteomes" id="UP000030671">
    <property type="component" value="Unassembled WGS sequence"/>
</dbReference>
<organism evidence="2 3">
    <name type="scientific">Heterobasidion irregulare (strain TC 32-1)</name>
    <dbReference type="NCBI Taxonomy" id="747525"/>
    <lineage>
        <taxon>Eukaryota</taxon>
        <taxon>Fungi</taxon>
        <taxon>Dikarya</taxon>
        <taxon>Basidiomycota</taxon>
        <taxon>Agaricomycotina</taxon>
        <taxon>Agaricomycetes</taxon>
        <taxon>Russulales</taxon>
        <taxon>Bondarzewiaceae</taxon>
        <taxon>Heterobasidion</taxon>
        <taxon>Heterobasidion annosum species complex</taxon>
    </lineage>
</organism>
<name>W4KAS4_HETIT</name>
<feature type="region of interest" description="Disordered" evidence="1">
    <location>
        <begin position="232"/>
        <end position="311"/>
    </location>
</feature>
<keyword evidence="3" id="KW-1185">Reference proteome</keyword>
<evidence type="ECO:0000313" key="3">
    <source>
        <dbReference type="Proteomes" id="UP000030671"/>
    </source>
</evidence>
<dbReference type="EMBL" id="KI925457">
    <property type="protein sequence ID" value="ETW82888.1"/>
    <property type="molecule type" value="Genomic_DNA"/>
</dbReference>